<gene>
    <name evidence="1" type="ORF">EVAR_31666_1</name>
</gene>
<evidence type="ECO:0000313" key="1">
    <source>
        <dbReference type="EMBL" id="GBP41903.1"/>
    </source>
</evidence>
<proteinExistence type="predicted"/>
<dbReference type="Proteomes" id="UP000299102">
    <property type="component" value="Unassembled WGS sequence"/>
</dbReference>
<keyword evidence="2" id="KW-1185">Reference proteome</keyword>
<accession>A0A4C1VT74</accession>
<dbReference type="AlphaFoldDB" id="A0A4C1VT74"/>
<organism evidence="1 2">
    <name type="scientific">Eumeta variegata</name>
    <name type="common">Bagworm moth</name>
    <name type="synonym">Eumeta japonica</name>
    <dbReference type="NCBI Taxonomy" id="151549"/>
    <lineage>
        <taxon>Eukaryota</taxon>
        <taxon>Metazoa</taxon>
        <taxon>Ecdysozoa</taxon>
        <taxon>Arthropoda</taxon>
        <taxon>Hexapoda</taxon>
        <taxon>Insecta</taxon>
        <taxon>Pterygota</taxon>
        <taxon>Neoptera</taxon>
        <taxon>Endopterygota</taxon>
        <taxon>Lepidoptera</taxon>
        <taxon>Glossata</taxon>
        <taxon>Ditrysia</taxon>
        <taxon>Tineoidea</taxon>
        <taxon>Psychidae</taxon>
        <taxon>Oiketicinae</taxon>
        <taxon>Eumeta</taxon>
    </lineage>
</organism>
<name>A0A4C1VT74_EUMVA</name>
<evidence type="ECO:0000313" key="2">
    <source>
        <dbReference type="Proteomes" id="UP000299102"/>
    </source>
</evidence>
<comment type="caution">
    <text evidence="1">The sequence shown here is derived from an EMBL/GenBank/DDBJ whole genome shotgun (WGS) entry which is preliminary data.</text>
</comment>
<sequence length="75" mass="8180">MYRLSLVNQVPPVPPERRARVARCAAPVASLYVLIKYVRSAKNKGLICVWSFESIGVTSRRARAAAAVSGPLRAL</sequence>
<reference evidence="1 2" key="1">
    <citation type="journal article" date="2019" name="Commun. Biol.">
        <title>The bagworm genome reveals a unique fibroin gene that provides high tensile strength.</title>
        <authorList>
            <person name="Kono N."/>
            <person name="Nakamura H."/>
            <person name="Ohtoshi R."/>
            <person name="Tomita M."/>
            <person name="Numata K."/>
            <person name="Arakawa K."/>
        </authorList>
    </citation>
    <scope>NUCLEOTIDE SEQUENCE [LARGE SCALE GENOMIC DNA]</scope>
</reference>
<protein>
    <submittedName>
        <fullName evidence="1">Uncharacterized protein</fullName>
    </submittedName>
</protein>
<dbReference type="EMBL" id="BGZK01000408">
    <property type="protein sequence ID" value="GBP41903.1"/>
    <property type="molecule type" value="Genomic_DNA"/>
</dbReference>